<reference evidence="6" key="1">
    <citation type="submission" date="2025-08" db="UniProtKB">
        <authorList>
            <consortium name="Ensembl"/>
        </authorList>
    </citation>
    <scope>IDENTIFICATION</scope>
</reference>
<name>A0A8C1F2L1_CYPCA</name>
<feature type="region of interest" description="Disordered" evidence="3">
    <location>
        <begin position="407"/>
        <end position="447"/>
    </location>
</feature>
<sequence>MAERSGRLSFPGSGALNRPVPMNLFATWEIDGSSPNCIPRLCSLTLKKLVVMKELDKELISVVIAVKIQGSKRILRSHEIVLPPAGGVETDLALTFSLQYPHFLKREGNKLQILLQRRKRYKNRTILGYKTLAAGSIDMAEVMQHPAEGGQVLALCSNQKEFLGKVAEIWIYSLSSQPIDHEEAAILGQKIKCSDNYSEEEYESFSSEQEASDDAAQGQDLEDDEYEIRKPKKQRRSIVRTASITRQQNFKQRVVALLKRFRVSDEVLDSEQDPAEPPPEVEEDLDLESLEFENPSDSGPDLDDDESVLSTPKPKLKPYFEGISLSSSQTEIGSIHSVRSQREPPSPMDPDKIRAVGGKFQMDNESDNVSMGHPEVVTPTTELEMMDSMDSFMQRLPPTGRMTKTESLIIPSNRVEPKLAGRRGRSTSLKERQPSRPPNQRANSLDNECSLDTRCHLQIPRKTVYDQLNHILVSDSHLPDSIILINTSDWQGQYVSEVLQNHGLPVVCTCTIADIQAALSTIISRIQRFCNSNSVTPSPVRIGVAGAQHYLSVVLRLFVDHLTHKTPDWLGYLRFLIIPLGVHPVAKYLASIDYRYNSLFQDSAWRDLFHKPEAPTSAVQDSPDVVSRVTQYMLGANGALQLPIAEISPLLKEASPTPPSSPSVHMSSSPGGGQGELMGLQVDYWIAPSERKKEVEKRDSKNTLKGTFRSLQVSRLPLGGAEATHQPTMSMTVVTKEKNKKVMFLPKKTKDKEAESKSQVIEGISRLICTAKHQQTMLKVLIDGVEWNDVKFFQLAAQWSSHVKHFPLAIFGPSKGPY</sequence>
<dbReference type="PANTHER" id="PTHR13280:SF15">
    <property type="entry name" value="PHOSPHOFURIN ACIDIC CLUSTER SORTING PROTEIN 2"/>
    <property type="match status" value="1"/>
</dbReference>
<comment type="similarity">
    <text evidence="1">Belongs to the PACS family.</text>
</comment>
<dbReference type="InterPro" id="IPR019381">
    <property type="entry name" value="PACS1/2_C"/>
</dbReference>
<protein>
    <submittedName>
        <fullName evidence="6">Phosphofurin acidic cluster sorting protein 2</fullName>
    </submittedName>
</protein>
<feature type="region of interest" description="Disordered" evidence="3">
    <location>
        <begin position="198"/>
        <end position="240"/>
    </location>
</feature>
<evidence type="ECO:0000256" key="3">
    <source>
        <dbReference type="SAM" id="MobiDB-lite"/>
    </source>
</evidence>
<dbReference type="Pfam" id="PF10254">
    <property type="entry name" value="Pacs-1"/>
    <property type="match status" value="2"/>
</dbReference>
<dbReference type="GO" id="GO:0044325">
    <property type="term" value="F:transmembrane transporter binding"/>
    <property type="evidence" value="ECO:0007669"/>
    <property type="project" value="TreeGrafter"/>
</dbReference>
<organism evidence="6 7">
    <name type="scientific">Cyprinus carpio carpio</name>
    <dbReference type="NCBI Taxonomy" id="630221"/>
    <lineage>
        <taxon>Eukaryota</taxon>
        <taxon>Metazoa</taxon>
        <taxon>Chordata</taxon>
        <taxon>Craniata</taxon>
        <taxon>Vertebrata</taxon>
        <taxon>Euteleostomi</taxon>
        <taxon>Actinopterygii</taxon>
        <taxon>Neopterygii</taxon>
        <taxon>Teleostei</taxon>
        <taxon>Ostariophysi</taxon>
        <taxon>Cypriniformes</taxon>
        <taxon>Cyprinidae</taxon>
        <taxon>Cyprininae</taxon>
        <taxon>Cyprinus</taxon>
    </lineage>
</organism>
<feature type="domain" description="Phosphofurin acidic cluster sorting protein 1/2 N-terminal C2" evidence="5">
    <location>
        <begin position="20"/>
        <end position="179"/>
    </location>
</feature>
<feature type="domain" description="Phosphofurin acidic cluster sorting protein 1/2 C-terminal" evidence="4">
    <location>
        <begin position="464"/>
        <end position="650"/>
    </location>
</feature>
<feature type="region of interest" description="Disordered" evidence="3">
    <location>
        <begin position="291"/>
        <end position="315"/>
    </location>
</feature>
<dbReference type="InterPro" id="IPR057541">
    <property type="entry name" value="PACS1/2_N"/>
</dbReference>
<evidence type="ECO:0000313" key="6">
    <source>
        <dbReference type="Ensembl" id="ENSCCRP00000085502.2"/>
    </source>
</evidence>
<dbReference type="PANTHER" id="PTHR13280">
    <property type="entry name" value="PHOSPHOFURIN ACIDIC CLUSTER SORTING PROTEIN"/>
    <property type="match status" value="1"/>
</dbReference>
<feature type="compositionally biased region" description="Polar residues" evidence="3">
    <location>
        <begin position="438"/>
        <end position="447"/>
    </location>
</feature>
<dbReference type="GO" id="GO:0072659">
    <property type="term" value="P:protein localization to plasma membrane"/>
    <property type="evidence" value="ECO:0007669"/>
    <property type="project" value="TreeGrafter"/>
</dbReference>
<keyword evidence="7" id="KW-1185">Reference proteome</keyword>
<proteinExistence type="inferred from homology"/>
<dbReference type="Pfam" id="PF25332">
    <property type="entry name" value="C2_PACS_N"/>
    <property type="match status" value="1"/>
</dbReference>
<feature type="domain" description="Phosphofurin acidic cluster sorting protein 1/2 C-terminal" evidence="4">
    <location>
        <begin position="654"/>
        <end position="812"/>
    </location>
</feature>
<accession>A0A8C1F2L1</accession>
<evidence type="ECO:0000256" key="2">
    <source>
        <dbReference type="ARBA" id="ARBA00022553"/>
    </source>
</evidence>
<evidence type="ECO:0000256" key="1">
    <source>
        <dbReference type="ARBA" id="ARBA00008590"/>
    </source>
</evidence>
<dbReference type="GeneTree" id="ENSGT00950000183209"/>
<evidence type="ECO:0000259" key="5">
    <source>
        <dbReference type="Pfam" id="PF25332"/>
    </source>
</evidence>
<dbReference type="Proteomes" id="UP001108240">
    <property type="component" value="Unplaced"/>
</dbReference>
<reference evidence="6" key="2">
    <citation type="submission" date="2025-09" db="UniProtKB">
        <authorList>
            <consortium name="Ensembl"/>
        </authorList>
    </citation>
    <scope>IDENTIFICATION</scope>
</reference>
<feature type="region of interest" description="Disordered" evidence="3">
    <location>
        <begin position="327"/>
        <end position="349"/>
    </location>
</feature>
<feature type="region of interest" description="Disordered" evidence="3">
    <location>
        <begin position="652"/>
        <end position="673"/>
    </location>
</feature>
<evidence type="ECO:0000259" key="4">
    <source>
        <dbReference type="Pfam" id="PF10254"/>
    </source>
</evidence>
<dbReference type="AlphaFoldDB" id="A0A8C1F2L1"/>
<keyword evidence="2" id="KW-0597">Phosphoprotein</keyword>
<evidence type="ECO:0000313" key="7">
    <source>
        <dbReference type="Proteomes" id="UP001108240"/>
    </source>
</evidence>
<dbReference type="Ensembl" id="ENSCCRT00000092897.2">
    <property type="protein sequence ID" value="ENSCCRP00000085502.2"/>
    <property type="gene ID" value="ENSCCRG00000046580.2"/>
</dbReference>